<gene>
    <name evidence="1" type="ORF">ABXS05_03055</name>
</gene>
<sequence>MDVRPWSSPVRIEMAPGRIRIIGSTIEAATFLLKDWPPGEESKAVWAYRVCREAQAGTRTDDDARSAFFLACWDAGLRTVP</sequence>
<evidence type="ECO:0000313" key="2">
    <source>
        <dbReference type="Proteomes" id="UP001555786"/>
    </source>
</evidence>
<dbReference type="EMBL" id="JBFNQD010000001">
    <property type="protein sequence ID" value="MEW9304500.1"/>
    <property type="molecule type" value="Genomic_DNA"/>
</dbReference>
<keyword evidence="2" id="KW-1185">Reference proteome</keyword>
<organism evidence="1 2">
    <name type="scientific">Labrys neptuniae</name>
    <dbReference type="NCBI Taxonomy" id="376174"/>
    <lineage>
        <taxon>Bacteria</taxon>
        <taxon>Pseudomonadati</taxon>
        <taxon>Pseudomonadota</taxon>
        <taxon>Alphaproteobacteria</taxon>
        <taxon>Hyphomicrobiales</taxon>
        <taxon>Xanthobacteraceae</taxon>
        <taxon>Labrys</taxon>
    </lineage>
</organism>
<dbReference type="RefSeq" id="WP_367622860.1">
    <property type="nucleotide sequence ID" value="NZ_JBFNQD010000001.1"/>
</dbReference>
<accession>A0ABV3PFU7</accession>
<dbReference type="InterPro" id="IPR010385">
    <property type="entry name" value="DUF982"/>
</dbReference>
<name>A0ABV3PFU7_9HYPH</name>
<protein>
    <submittedName>
        <fullName evidence="1">DUF982 domain-containing protein</fullName>
    </submittedName>
</protein>
<evidence type="ECO:0000313" key="1">
    <source>
        <dbReference type="EMBL" id="MEW9304500.1"/>
    </source>
</evidence>
<proteinExistence type="predicted"/>
<dbReference type="Pfam" id="PF06169">
    <property type="entry name" value="DUF982"/>
    <property type="match status" value="1"/>
</dbReference>
<comment type="caution">
    <text evidence="1">The sequence shown here is derived from an EMBL/GenBank/DDBJ whole genome shotgun (WGS) entry which is preliminary data.</text>
</comment>
<reference evidence="1 2" key="1">
    <citation type="submission" date="2024-07" db="EMBL/GenBank/DDBJ databases">
        <title>Description of Labrys sedimenti sp. nov., isolated from a diclofenac-degrading enrichment culture.</title>
        <authorList>
            <person name="Tancsics A."/>
            <person name="Csepanyi A."/>
        </authorList>
    </citation>
    <scope>NUCLEOTIDE SEQUENCE [LARGE SCALE GENOMIC DNA]</scope>
    <source>
        <strain evidence="1 2">LMG 23578</strain>
    </source>
</reference>
<dbReference type="Gene3D" id="6.10.250.730">
    <property type="match status" value="1"/>
</dbReference>
<dbReference type="Proteomes" id="UP001555786">
    <property type="component" value="Unassembled WGS sequence"/>
</dbReference>